<feature type="domain" description="CNA-B" evidence="4">
    <location>
        <begin position="5221"/>
        <end position="5309"/>
    </location>
</feature>
<feature type="domain" description="CNA-B" evidence="4">
    <location>
        <begin position="2408"/>
        <end position="2496"/>
    </location>
</feature>
<dbReference type="Pfam" id="PF05738">
    <property type="entry name" value="Cna_B"/>
    <property type="match status" value="62"/>
</dbReference>
<feature type="domain" description="CNA-B" evidence="4">
    <location>
        <begin position="3184"/>
        <end position="3272"/>
    </location>
</feature>
<organism evidence="5 6">
    <name type="scientific">Methanimicrococcus hongohii</name>
    <dbReference type="NCBI Taxonomy" id="3028295"/>
    <lineage>
        <taxon>Archaea</taxon>
        <taxon>Methanobacteriati</taxon>
        <taxon>Methanobacteriota</taxon>
        <taxon>Stenosarchaea group</taxon>
        <taxon>Methanomicrobia</taxon>
        <taxon>Methanosarcinales</taxon>
        <taxon>Methanosarcinaceae</taxon>
        <taxon>Methanimicrococcus</taxon>
    </lineage>
</organism>
<feature type="domain" description="CNA-B" evidence="4">
    <location>
        <begin position="3087"/>
        <end position="3175"/>
    </location>
</feature>
<feature type="domain" description="CNA-B" evidence="4">
    <location>
        <begin position="4639"/>
        <end position="4727"/>
    </location>
</feature>
<name>A0AA96V075_9EURY</name>
<feature type="domain" description="CNA-B" evidence="4">
    <location>
        <begin position="5997"/>
        <end position="6085"/>
    </location>
</feature>
<feature type="domain" description="CNA-B" evidence="4">
    <location>
        <begin position="3863"/>
        <end position="3951"/>
    </location>
</feature>
<feature type="domain" description="CNA-B" evidence="4">
    <location>
        <begin position="3572"/>
        <end position="3660"/>
    </location>
</feature>
<feature type="domain" description="CNA-B" evidence="4">
    <location>
        <begin position="3378"/>
        <end position="3466"/>
    </location>
</feature>
<feature type="domain" description="CNA-B" evidence="4">
    <location>
        <begin position="3766"/>
        <end position="3854"/>
    </location>
</feature>
<feature type="domain" description="CNA-B" evidence="4">
    <location>
        <begin position="4348"/>
        <end position="4436"/>
    </location>
</feature>
<gene>
    <name evidence="5" type="ORF">MmiHf6_12880</name>
</gene>
<feature type="domain" description="CNA-B" evidence="4">
    <location>
        <begin position="2699"/>
        <end position="2787"/>
    </location>
</feature>
<reference evidence="5 6" key="1">
    <citation type="submission" date="2023-07" db="EMBL/GenBank/DDBJ databases">
        <title>Closed genoem sequence of Methanomicrococcus sp. Hf6.</title>
        <authorList>
            <person name="Poehlein A."/>
            <person name="Protasov E."/>
            <person name="Platt K."/>
            <person name="Reeh H."/>
            <person name="Daniel R."/>
            <person name="Brune A."/>
        </authorList>
    </citation>
    <scope>NUCLEOTIDE SEQUENCE [LARGE SCALE GENOMIC DNA]</scope>
    <source>
        <strain evidence="5 6">Hf6</strain>
    </source>
</reference>
<feature type="compositionally biased region" description="Low complexity" evidence="2">
    <location>
        <begin position="7664"/>
        <end position="7674"/>
    </location>
</feature>
<evidence type="ECO:0000313" key="6">
    <source>
        <dbReference type="Proteomes" id="UP001302978"/>
    </source>
</evidence>
<feature type="domain" description="CNA-B" evidence="4">
    <location>
        <begin position="4154"/>
        <end position="4242"/>
    </location>
</feature>
<feature type="domain" description="CNA-B" evidence="4">
    <location>
        <begin position="2117"/>
        <end position="2205"/>
    </location>
</feature>
<keyword evidence="3" id="KW-1133">Transmembrane helix</keyword>
<feature type="domain" description="CNA-B" evidence="4">
    <location>
        <begin position="4251"/>
        <end position="4339"/>
    </location>
</feature>
<dbReference type="SUPFAM" id="SSF49478">
    <property type="entry name" value="Cna protein B-type domain"/>
    <property type="match status" value="62"/>
</dbReference>
<feature type="domain" description="CNA-B" evidence="4">
    <location>
        <begin position="5027"/>
        <end position="5115"/>
    </location>
</feature>
<evidence type="ECO:0000256" key="3">
    <source>
        <dbReference type="SAM" id="Phobius"/>
    </source>
</evidence>
<accession>A0AA96V075</accession>
<feature type="domain" description="CNA-B" evidence="4">
    <location>
        <begin position="4445"/>
        <end position="4533"/>
    </location>
</feature>
<feature type="domain" description="CNA-B" evidence="4">
    <location>
        <begin position="7161"/>
        <end position="7249"/>
    </location>
</feature>
<dbReference type="Gene3D" id="2.60.40.4270">
    <property type="entry name" value="Listeria-Bacteroides repeat domain"/>
    <property type="match status" value="5"/>
</dbReference>
<dbReference type="KEGG" id="mehf:MmiHf6_12880"/>
<keyword evidence="3" id="KW-0812">Transmembrane</keyword>
<feature type="domain" description="CNA-B" evidence="4">
    <location>
        <begin position="3960"/>
        <end position="4048"/>
    </location>
</feature>
<feature type="domain" description="CNA-B" evidence="4">
    <location>
        <begin position="2311"/>
        <end position="2399"/>
    </location>
</feature>
<feature type="domain" description="CNA-B" evidence="4">
    <location>
        <begin position="3475"/>
        <end position="3563"/>
    </location>
</feature>
<dbReference type="InterPro" id="IPR042229">
    <property type="entry name" value="Listeria/Bacterioides_rpt_sf"/>
</dbReference>
<feature type="domain" description="CNA-B" evidence="4">
    <location>
        <begin position="7064"/>
        <end position="7152"/>
    </location>
</feature>
<dbReference type="InterPro" id="IPR013378">
    <property type="entry name" value="InlB-like_B-rpt"/>
</dbReference>
<feature type="domain" description="CNA-B" evidence="4">
    <location>
        <begin position="1729"/>
        <end position="1817"/>
    </location>
</feature>
<evidence type="ECO:0000259" key="4">
    <source>
        <dbReference type="Pfam" id="PF05738"/>
    </source>
</evidence>
<feature type="domain" description="CNA-B" evidence="4">
    <location>
        <begin position="4542"/>
        <end position="4630"/>
    </location>
</feature>
<keyword evidence="3" id="KW-0472">Membrane</keyword>
<dbReference type="GeneID" id="85195871"/>
<feature type="domain" description="CNA-B" evidence="4">
    <location>
        <begin position="5706"/>
        <end position="5794"/>
    </location>
</feature>
<feature type="domain" description="CNA-B" evidence="4">
    <location>
        <begin position="1923"/>
        <end position="2011"/>
    </location>
</feature>
<feature type="domain" description="CNA-B" evidence="4">
    <location>
        <begin position="7454"/>
        <end position="7532"/>
    </location>
</feature>
<feature type="domain" description="CNA-B" evidence="4">
    <location>
        <begin position="4736"/>
        <end position="4824"/>
    </location>
</feature>
<feature type="domain" description="CNA-B" evidence="4">
    <location>
        <begin position="6094"/>
        <end position="6182"/>
    </location>
</feature>
<feature type="compositionally biased region" description="Pro residues" evidence="2">
    <location>
        <begin position="7653"/>
        <end position="7663"/>
    </location>
</feature>
<feature type="domain" description="CNA-B" evidence="4">
    <location>
        <begin position="6385"/>
        <end position="6473"/>
    </location>
</feature>
<feature type="domain" description="CNA-B" evidence="4">
    <location>
        <begin position="2893"/>
        <end position="2981"/>
    </location>
</feature>
<evidence type="ECO:0000256" key="1">
    <source>
        <dbReference type="ARBA" id="ARBA00004196"/>
    </source>
</evidence>
<dbReference type="Pfam" id="PF09479">
    <property type="entry name" value="Flg_new"/>
    <property type="match status" value="5"/>
</dbReference>
<sequence>MLATEKSLWKKFFTFVLVICILTSGFTGIAGASIVDPNASNERAYVSIDHYYDGTIDYDIPSDFLWKTISIGTYPLPDWTYTKAGTYNVTDIKIIDQSADVLINRWLYNSSSGGYDFYNASTEAYALGQEYSISPDSYNSGIWIEDDDYVEINGDNWLDIGVLTQDVTINFYYGDPDPVNYKPHNYEKTGSVPSYDTVNIGDSYNFKNHHNYHMIINYTQHTNPGPYSYVHTVHNYEGIIDSPSGSTDYCEEINEDRVLADQEIDLSNRIQKNFNDYEYIIDSITIQYETINYTIDYWNEDYSNNFNYEESLVVGDVVDLTEHSSKVYSNGPLTVSEYFAPQTLTEDDNLVTKIIRKYIYGSNYLTGYFATNAVYPLTQKITYFNNDNSNLPSNDPIELNIDSPTYTFEEGLHYVLKINYKRGFPITHHYNDGEGNNYEFSEGKTATYDVNTPLYEWNKPVYGDETYSLVRIEVIESASSLNIKHYSNDSGYVDEALNTDWSLFYQEQIPVIEGYKIPVSMFLLNENSYSGHNSNNSSSPWLEELRYSLYDVMEMDSGKNFLNILYSSLIIPRAIATIVSPDGSYLHRTWTPNDLDPANYQFTEGKAYEVHYYYEQSGASERYTLTYDGNGHTGGSVPTDSNTYPSGSYATVQYPWDLEKDSYFFSHWNEKADGTGNSYYPGFYPLNQVLMTQDTTVYATWARDLPVNHNYYPENYPEDPVIVYSETKSALNNVEYDLESWARYANDGYYYSLDNVTIHFSDLDGSNPFDVILDSSTYYLYTFDADKKYEIDLNYNNPSNVYYYVIYLDNGTDSGYPPEDSNYYYYGGEVTVLDNIGSYDWQTGTYIPLEKDGYDFIGWNMYEDLSGMTYAPESKFFIDLSIPAVYMYGNYYIYLYPVWEPSDSTKYNVTFNAMGGTFDDAAVITTTPTSSGLTYDYSQTDSSDNELLIVSNVTSNVLISEPSPATTKADYVIEGWYTTEDYQSTSKWDFGTNKITGDVTLYAKWISGGNLPLKHIYNTNGAETNHSETKLVGWDVVTDMSGWPVLDPDVYFTDSTLDGDYQIDKIVIREPGKWWIVRHFEDDFWGTQIVGSKTLTVYDSTITPAEYVESAYDSGKPYKFNDSYSHDEGTMFVISSRYTNINDELEFANEGANYINLFYKIIPSVINTFISGNYKYSVITDDPTDPNDSDNNLSNPHFTFESGKEYEVEIYYSLKDSAKYTVTYDANGGIGNGGNANGESVPIDILSPYSAGSTVMVLENYYELEKDGYSFSGWNTAADGLGTSYAADGTGTFTMPANDVVLYAEWKINEYTVIYNATDGAFVGDETVGSYFRYFDNNGQDLVVGTVTHGSTVPFPSADPTAENKIFDGWYVGDSAGVISDVEWTETTPVVERTFVYAKWEPVKYTVKFISNGGVFDESTIVTSYDTSQNFNVQHTNINETLLTLEVPHGTLLDIPRPYPTKADPYIPGGTLGPGNWHTDLELTQLWSNTDSPIIEDTTLYLKWNETTKADMWILTFNAMGGQYNESVDGTTISVSNSLNPSLNYSFIDDIDDTGFRLFIAEPVLDNSTITAPDEEPTREGYEFKGWWYYHYQFGQQPEVRYWNFTGSADPTNVTDSHILYAEWEDEVYDEITVTKVWTDDSDSAGFRPDNVTVRLMNGLTQFGSDLVIENATWTNSWTDVPKYANGQLITYTVEEVDVPTEYTSVSSGTASSGFTVTNTFDDLNYSQVTVTKVWTDDSDSAGFRPDNVTVRLMNGLTQFGSDLVIENATWTNSWTDVPKYANGQLITYTVEEVDVPTEYTSVSSGTASSGFTVTNTFDDLNYSQVTVTKVWTDDSDSAGFRPDNVTVRLMNGLTQFGSDLVIENATWTNSWTDVPKYANGQLITYTVEEVDVPTEYTSVSSGTASSGFTVTNTFDDLNYSQVTVTKVWTDDSDSAGFRPDNVTVRLMNGLTQFGSDLVIENATWTNSWTDVPKYANGQLITYTVEEVDVPTEYTSVSSGTASSGFTVTNTFDDLNYSQVTVTKVWTDDSDSAGFRPDNVTVRLMNGLTQFGSDLVIENATWTNSWTDVPKYANGQLITYTVEEVDVPTEYTSVSSGTASSGFTVTNTFDDLNYSQVTVTKVWTDDSDSAGFRPDNVTVRLMNGLTQFGSDLVIENATWTNSWTDVPKYANGQLITYTVEEVDVPTEYTSVSSGTASSGFTVTNTFDDLNYSQVTVTKVWTDDSDSAGFRPDNVTVRLMNGLTQFGSDLVIENATWTNSWTDVPKYANGQLITYTVEEVDVPTEYTSVSSGTASSGFTVTNTFDDLNYSQVTVTKVWTDDSDSAGFRPDNVTVRLMNGLTQFGSDLVIENATWTNSWTDVPKYANGQLITYTVEEVDVPTEYTSVSSGTASSGFTVTNTFDDLNYSQVTVTKVWTDDSDSAGFRPDNVTVRLMNGLTQFGSDLVIENATWTNSWTDVPKYANGQLITYTVEEVDVPTEYTSVSSGTASSGFTVTNTFDDLNYSQVTVTKVWTDDSDSAGFRPDNVTVRLMNGLTQFGSDLVIENATWTNSWTDVPKYANGQLITYTVEEVDVPTEYTSVSSGTASSGFTVTNTFDDLNYSQVTVTKVWTDDSDSAGFRPDNVTVRLMNGLTQFGSDLVIENATWTNSWTDVPKYANGQLITYTVEEVDVPTEYTSVSSGTASSGFTVTNTFDDLNYSQVTVTKVWTDDSDSAGFRPDNVTVRLMNGLTQFGSDLVIENATWTNSWTDVPKYANGQLITYTVEEVDVPTEYTSVSSGTASSGFTVTNTFDDLNYSQVTVTKVWTDDSDSAGFRPDNVTVRLMNGLTQFGSDLVIENATWTNSWTDVPKYANGQLITYTVEEVDVPTEYTSVSSGTASSGFTVTNTFDDLNYSQVTVTKVWTDDSDSAGFRPDNVTVRLMNGLTQFGSDLVIENATWTNSWTDVPKYANGQLITYTVEEVDVPTEYTSVSSGTASSGFTVTNTFDDLNYSQVTVTKVWTDDSDSAGFRPDNVTVRLMNGLTQFGSDLVIENATWTNSWTDVPKYANGQLITYTVEEVDVPTEYTSVSSGTASSGFTVTNTFDDLNYSQVTVTKVWTDDSDSAGFRPDNVTVRLMNGLTQFGSDLVIENATWTNSWTDVPKYANGQLITYTVEEVDVPTEYTSVSSGTASSGFTVTNTFDDLNYSQVTVTKVWTDDSDSAGFRPDNVTVRLMNGLTQFGSDLVIENATWTNSWTDVPKYANGQLITYTVEEVDVPTEYTSVSSGTASSGFTVTNTFDDLNYSQVTVTKVWTDDSDSAGFRPDNVTVRLMNGLTQFGSDLVIENATWTNSWTDVPKYANGQLITYTVEEVDVPTEYTSVSSGTASSGFTVTNTFDDLNYSQVTVTKVWTDDSDSAGFRPDNVTVRLMNGLTQFGSDLVIENATWTNSWTDVPKYANGQLITYTVEEVDVPTEYTSVSSGTASSGFTVTNTFDDLNYSQVTVTKVWTDDSDSAGFRPDNVTVRLMNGLTQFGSDLVIENATWTNSWTDVPKYANGQLITYTVEEVDVPTEYTSVSSGTASSGFTVTNTFDDLNYSQVTVTKVWTDDSDSAGFRPDNVTVRLMNGLTQFGSDLVIENATWTNSWTDVPKYANGQLITYTVEEVDVPTEYTSVSSGTASSGFTVTNTFDDLNYSQVTVTKVWTDDSDSAGFRPDNVTVRLMNGLTQFGSDLVIENATWTNSWTDVPKYANGQLITYTVEEVDVPTEYTSVSSGTASSGFTVTNTFDDLNYSQVTVTKVWTDDSDSAGFRPDNVTVRLMNGLTQFGSDLVIENATWTNSWTDVPKYANGQLITYTVEEVDVPTEYTSVSSGTASSGFTVTNTFDDLNYSQVTVTKVWTDDSDSAGFRPDNVTVRLMNGLTQFGSDLVIENATWTNSWTDVPKYANGQLITYTVEEVDVPTEYTSVSSGTASSGFTVTNTFDDLNYSQVTVTKVWTDDSDSAGFRPDNVTVRLMNGLTQFGSDLVIENATWTNSWTDVPKYANGQLITYTVEEVDVPTEYTSVSSGTASSGFTVTNTFDDLNYSQVTVTKVWTDDSDSAGFRPDNVTVRLMNGLTQFGSDLVIENATWTNSWTDVPKYANGQLITYTVEEVDVPTEYTSVSSGTASSGFTVTNTFDDLNYSQVTVTKVWTDDSDSAGFRPDNVTVRLMNGLTQFGSDLVIENATWTNSWTDVPKYANGQLITYTVEEVDVPTEYTSVSSGTASSGFTVTNTFDDLNYSQVTVTKVWTDDSDSAGFRPDNVTVRLMNGLTQFGSDLVIENATWTNSWTDVPKYANGQLITYTVEEVDVPTEYTSVSSGTASSGFTVTNTFDDLNYSQVTVTKVWTDDSDSAGFRPDNVTVRLMNGLTQFGSDLVIENATWTNSWTDVPKYANGQLITYTVEEVDVPTEYTSVSSGTASSGFTVTNTFDDLNYSQVTVTKVWTDDSDSAGFRPDNVTVRLMNGLTQFGSDLVIENATWTNSWTDVPKYANGQLITYTVEEVDVPTEYTSVSSGTASSGFTVTNTFDDLNYSQVTVTKVWTDDSDSAGFRPDNVTVRLMNGLTQFGSDLVIENATWTNSWTDVPKYANGQLITYTVEEVDVPTEYTSVSSGTASSGFTVTNTFDDLNYSQVTVTKVWTDDSDSAGFRPDNVTVRLMNGLTQFGSDLVIENATWTNSWTDVPKYANGQLITYTVEEVDVPTEYTSVSSGTASSGFTVTNTFDDLNYSQVTVTKVWTDDSDSAGFRPDNVTVRLMNGLTQFGSDLVIENATWTNSWTDVPKYANGQLITYTVEEVDVPTEYTSVSSGTASSGFTVTNTFDDLNYSQVTVTKVWTDDSDSAGFRPDNVTVRLMNGLTQFGSDLVIENATWTNSWTDVPKYANGQLITYTVEEVDVPTEYTSVSSGTASSGFTVTNTFDDLNYSQVTVTKVWTDDSDSAGFRPDNVTVRLMNGLTQFGSDLVIENATWTNSWTDVPKYANGQLITYTVEEVDVPTEYTSVSSGTASSGFTVTNTFDDLNYSQVTVTKVWTDDSDSAGFRPDNVTVRLMNGLTQFGSDLVIENATWTNSWTDVPKYANGQLITYTVEEVDVPTEYTSVSSGTASSGFTVTNTFDDLNYSQVTVTKVWTDDSDSAGFRPDNVTVRLMNGLTQFGSDLVIENATWTNSWTDVPKYANGQLITYTVEEVDVPTEYTSVSSGTASSGFTVTNTFDDLNYSQVTVTKVWTDDSDSAGFRPDNVTVRLMNGLTQFGSDLVIENATWTNSWTDVPKYANGQLITYTVEEVDVPTEYTSVSSGTASSGFTVTNTFDDLNYSQVTVTKVWTDDSDSAGFRPDNVTVRLMNGLTQFGSDLVIENATWTNSWTDVPKYANGQLITYTVEEVDVPTEYTSVSSGTASSGFTVTNTFDDLNYSQVTVTKVWTDDSDSAGFRPDNVTVRLMNGLTQFGSDLVIENATWTNSWTDVPKYANGQLITYTVEEVDVPTEYTSVSSGTASSGFTVTNTFDDLNYSQVTVTKVWTDDSDSAGFRPDNVTVRLMNGLTQFGSDLVIENATWTNSWTDVPKYANGQLITYTVEEVDVPTEYTSVSSGTASSGFTVTNTFDDLNYSQVTVTKVWTDDSDSAGFRPDNVTVRLMNGLTQFGSDLVIENATWTNSWTDVPKYANGQLITYTVEEVDVPTEYTSVSSGTASSGFTVTNTFDDLNYSQVTVTKVWTDDSDSAGFRPDNVTVRLMNGLTQFGSDLVIENATWTNSWTDVPKYANGQLITYTVEEVDVPTEYTSVSSGTASSGFTVTNTFDDLNYSQVTVTKVWTDDSDSAGFRPDNVTVRLMNGLTQFGSDLVIENATWTNSWTDVPKYANGQLITYTVEEVDVPTEYTSVSSGTASSGFTVTNTFDDLNYSQVTVTKVWTDDSDSAGFRPDNVTVRLMNGLTQFGSDLVIENATWTNSWTDVPKYANGQLITYTVEEVDVPTEYTSVSSGTASSGFTVTNTFDDLNYSQVTVTKVWTDDSDSAGFRPDNVTVRLMNGLTQFGSDLVIENATWTNSWTDVPKYANGQLITYTVEEVDVPTEYTSVSSGTASSGFTVTNTFDDLNYSQVTVTKVWTDDSDSAGFRPDNVTVRLMNGLTQFGSDLVIENATWTNSWTDVPKYANGQLITYTVEEVDVPTEYTSVSSGTASSGFTVTNTFDDLNYSQVTVTKVWTDDSDSAGFRPDNVTVRLMNGLTQFGSDLVIENATWTNSWTDVPKYANGQLITYTVEEVDVPTEYTSVSSGTASSGFTVTNTFDDLNYSQVTVTKVWTDDSDSAGFRPDNVTVRLMNGLTQFGSDLVIENATWTNSWTDVPKYANGQLITYTVEEVDVPTEYTSVSSGTASSGFTVTNTFDDLNYSQVTVTKVWTDDSDSAGFRPDNVTVRLMNGLTQFGSDLVIENATWTNSWTDVPKYANGQLITYTVEEVDVPTEYTSVSSGTASSGFTVTNTFDDLNYSQVTVTKVWTDDSDSAGFRPDNVTVRLMNGLTQFGSDLVIENATWTNSWTDVPKYANGQLITYTVEEVDVPTEYTSVSSGTASSGFTVTNTFDDLNYSQVTVTKVWTDDSDSAGFRPDNVTVRLMNGLTQFGSDLVIENATWTNSWTDVPKYANGQLITYTVEEVDVPTEYTSVSSGTASSGFTVTNTFDDLNYSQVTVTKVWTDDSDSAGFRPDNVTVRLMNGLTQFGSDLVIENATWTNSWTDVPKYANGQLITYTVEEVDVPTEYTSVSSGTASSGFTVTNTFDDLNYSQVTVTKVWTDDSDSAGFRPDNVTVRLMNGLTQFGSDLVIENATWTNSWTDVPKYANGQLITYTVEEVDVPTEYTSVSSGTASSGFTVTNTFDDLNYSQVTVTKVWTDDSDSAGFRPDNVTVRLMNGLTQFGSDLVIENATWTNSWTDVPKYANGQLITYTVEEVDVPTEYTSVSSGTASSGFTVTNTFDDLNYSQVTVTKVWTDDSDSAGFRPDNVTVRLMNGLTQFGSDLVIENATWTNSWTDVPKYANGQLITYTVEEVDVPTEYTSVSSGTASSGFTVTNTFDDLNYSQVTVTKVWTDDSDSAGFRPDNVTVRLMNGLTQFGSDLVIENATWTNSWTDVPKYANGQLITYTVEEVDVPTEYTSVSSGTASSGFTVTNTFDDLNYSQVTVTKVWTDDSDSAGFRPDNVTVRLMNGLTQFGSDLVIENATWTNSWTDVPKYANGQLITYTVEEVDVPTEYTSVSSGTASSGFTVTNTFDDLNYSQVTVTKVWTDDSDSAGFRPDNVTVRLMNGLTQFGSDLVIENATWTNSWTDVPKYANGQLITYTVEEVDVPTEYTSVSSGTASSGFTVTNTYDDGTLPELFDLTVTKVWNDAADTSNRPTSIEVVLIADGIEQDTQTLSDADWTYTWDDLDRHDSLNNVILYEIEEKTDLSAYYTVSVTRSGDTFTVTNSLKSVPTINITVEKIWDDDDNRDGKRPEDITVQLIDKNDTDKVVAEKVLNESNSWFGEWLNMPAEFGIHIPDYDVWEKEVPQGYIDSDGGSSYNATDINVIIKNSYTPENTDIKVEKIWDDDNDKNGKRPSEITVKLMNGNTVVDTVQLKASDSPAWTYEWTGTNLFKYDNGIEIDYTIVETVPTNYTQTSNVKSGDTITITNKYTPGTTPPGPGPGPTPSDSGSSSTPGESHEGFEEEEDVVEQKSAVVFPIFMAIFVILGGIVVLRYYKRRLELKGMKPPM</sequence>
<feature type="domain" description="CNA-B" evidence="4">
    <location>
        <begin position="4833"/>
        <end position="4921"/>
    </location>
</feature>
<feature type="domain" description="CNA-B" evidence="4">
    <location>
        <begin position="5609"/>
        <end position="5697"/>
    </location>
</feature>
<feature type="domain" description="CNA-B" evidence="4">
    <location>
        <begin position="2602"/>
        <end position="2690"/>
    </location>
</feature>
<feature type="domain" description="CNA-B" evidence="4">
    <location>
        <begin position="6967"/>
        <end position="7055"/>
    </location>
</feature>
<feature type="transmembrane region" description="Helical" evidence="3">
    <location>
        <begin position="7693"/>
        <end position="7714"/>
    </location>
</feature>
<feature type="domain" description="CNA-B" evidence="4">
    <location>
        <begin position="5415"/>
        <end position="5503"/>
    </location>
</feature>
<feature type="domain" description="CNA-B" evidence="4">
    <location>
        <begin position="1826"/>
        <end position="1914"/>
    </location>
</feature>
<feature type="domain" description="CNA-B" evidence="4">
    <location>
        <begin position="6482"/>
        <end position="6570"/>
    </location>
</feature>
<feature type="domain" description="CNA-B" evidence="4">
    <location>
        <begin position="7359"/>
        <end position="7445"/>
    </location>
</feature>
<feature type="domain" description="CNA-B" evidence="4">
    <location>
        <begin position="6676"/>
        <end position="6764"/>
    </location>
</feature>
<feature type="domain" description="CNA-B" evidence="4">
    <location>
        <begin position="6870"/>
        <end position="6958"/>
    </location>
</feature>
<feature type="compositionally biased region" description="Polar residues" evidence="2">
    <location>
        <begin position="7635"/>
        <end position="7649"/>
    </location>
</feature>
<feature type="domain" description="CNA-B" evidence="4">
    <location>
        <begin position="5318"/>
        <end position="5406"/>
    </location>
</feature>
<dbReference type="Proteomes" id="UP001302978">
    <property type="component" value="Chromosome"/>
</dbReference>
<dbReference type="CDD" id="cd00222">
    <property type="entry name" value="CollagenBindB"/>
    <property type="match status" value="62"/>
</dbReference>
<comment type="subcellular location">
    <subcellularLocation>
        <location evidence="1">Cell envelope</location>
    </subcellularLocation>
</comment>
<feature type="domain" description="CNA-B" evidence="4">
    <location>
        <begin position="5512"/>
        <end position="5600"/>
    </location>
</feature>
<feature type="domain" description="CNA-B" evidence="4">
    <location>
        <begin position="2990"/>
        <end position="3078"/>
    </location>
</feature>
<feature type="domain" description="CNA-B" evidence="4">
    <location>
        <begin position="2020"/>
        <end position="2108"/>
    </location>
</feature>
<feature type="domain" description="CNA-B" evidence="4">
    <location>
        <begin position="6191"/>
        <end position="6279"/>
    </location>
</feature>
<feature type="region of interest" description="Disordered" evidence="2">
    <location>
        <begin position="7635"/>
        <end position="7685"/>
    </location>
</feature>
<dbReference type="EMBL" id="CP131059">
    <property type="protein sequence ID" value="WNY23964.1"/>
    <property type="molecule type" value="Genomic_DNA"/>
</dbReference>
<feature type="domain" description="CNA-B" evidence="4">
    <location>
        <begin position="1632"/>
        <end position="1720"/>
    </location>
</feature>
<dbReference type="RefSeq" id="WP_316557135.1">
    <property type="nucleotide sequence ID" value="NZ_CP131059.1"/>
</dbReference>
<feature type="domain" description="CNA-B" evidence="4">
    <location>
        <begin position="2505"/>
        <end position="2593"/>
    </location>
</feature>
<feature type="domain" description="CNA-B" evidence="4">
    <location>
        <begin position="7557"/>
        <end position="7648"/>
    </location>
</feature>
<dbReference type="InterPro" id="IPR008454">
    <property type="entry name" value="Collagen-bd_Cna-like_B-typ_dom"/>
</dbReference>
<evidence type="ECO:0000256" key="2">
    <source>
        <dbReference type="SAM" id="MobiDB-lite"/>
    </source>
</evidence>
<feature type="domain" description="CNA-B" evidence="4">
    <location>
        <begin position="3281"/>
        <end position="3369"/>
    </location>
</feature>
<feature type="domain" description="CNA-B" evidence="4">
    <location>
        <begin position="2214"/>
        <end position="2302"/>
    </location>
</feature>
<feature type="domain" description="CNA-B" evidence="4">
    <location>
        <begin position="5900"/>
        <end position="5988"/>
    </location>
</feature>
<feature type="domain" description="CNA-B" evidence="4">
    <location>
        <begin position="7258"/>
        <end position="7346"/>
    </location>
</feature>
<feature type="domain" description="CNA-B" evidence="4">
    <location>
        <begin position="5803"/>
        <end position="5891"/>
    </location>
</feature>
<protein>
    <recommendedName>
        <fullName evidence="4">CNA-B domain-containing protein</fullName>
    </recommendedName>
</protein>
<evidence type="ECO:0000313" key="5">
    <source>
        <dbReference type="EMBL" id="WNY23964.1"/>
    </source>
</evidence>
<feature type="domain" description="CNA-B" evidence="4">
    <location>
        <begin position="6288"/>
        <end position="6376"/>
    </location>
</feature>
<feature type="domain" description="CNA-B" evidence="4">
    <location>
        <begin position="4057"/>
        <end position="4145"/>
    </location>
</feature>
<feature type="domain" description="CNA-B" evidence="4">
    <location>
        <begin position="2796"/>
        <end position="2884"/>
    </location>
</feature>
<keyword evidence="6" id="KW-1185">Reference proteome</keyword>
<dbReference type="Gene3D" id="2.60.40.1140">
    <property type="entry name" value="Collagen-binding surface protein Cna, B-type domain"/>
    <property type="match status" value="62"/>
</dbReference>
<proteinExistence type="predicted"/>
<feature type="domain" description="CNA-B" evidence="4">
    <location>
        <begin position="4930"/>
        <end position="5018"/>
    </location>
</feature>
<feature type="domain" description="CNA-B" evidence="4">
    <location>
        <begin position="3669"/>
        <end position="3757"/>
    </location>
</feature>
<feature type="domain" description="CNA-B" evidence="4">
    <location>
        <begin position="5124"/>
        <end position="5212"/>
    </location>
</feature>
<feature type="domain" description="CNA-B" evidence="4">
    <location>
        <begin position="6579"/>
        <end position="6667"/>
    </location>
</feature>
<feature type="domain" description="CNA-B" evidence="4">
    <location>
        <begin position="6773"/>
        <end position="6861"/>
    </location>
</feature>